<evidence type="ECO:0000256" key="6">
    <source>
        <dbReference type="ARBA" id="ARBA00044504"/>
    </source>
</evidence>
<evidence type="ECO:0000313" key="8">
    <source>
        <dbReference type="EMBL" id="GAA0163336.1"/>
    </source>
</evidence>
<keyword evidence="3 7" id="KW-0812">Transmembrane</keyword>
<comment type="subcellular location">
    <subcellularLocation>
        <location evidence="1">Membrane</location>
        <topology evidence="1">Multi-pass membrane protein</topology>
    </subcellularLocation>
</comment>
<gene>
    <name evidence="8" type="ORF">LIER_39577</name>
</gene>
<evidence type="ECO:0000313" key="9">
    <source>
        <dbReference type="Proteomes" id="UP001454036"/>
    </source>
</evidence>
<dbReference type="InterPro" id="IPR036259">
    <property type="entry name" value="MFS_trans_sf"/>
</dbReference>
<comment type="caution">
    <text evidence="8">The sequence shown here is derived from an EMBL/GenBank/DDBJ whole genome shotgun (WGS) entry which is preliminary data.</text>
</comment>
<comment type="similarity">
    <text evidence="6">Belongs to the major facilitator superfamily. Phosphate:H(+) symporter (TC 2.A.1.9) family.</text>
</comment>
<sequence>MEKIWSTKLYGLGHLFMTSFLGCFFSSMVIPAITDVTLAALCPGEDECSLAIYLTGVQQAVIGLGSVVTMPLLGNLSDLYGRKLLLTFPMTLSIFPLGTTYAPKMHPMS</sequence>
<dbReference type="PROSITE" id="PS51257">
    <property type="entry name" value="PROKAR_LIPOPROTEIN"/>
    <property type="match status" value="1"/>
</dbReference>
<protein>
    <submittedName>
        <fullName evidence="8">Secondary carrier transporter</fullName>
    </submittedName>
</protein>
<evidence type="ECO:0000256" key="4">
    <source>
        <dbReference type="ARBA" id="ARBA00022989"/>
    </source>
</evidence>
<evidence type="ECO:0000256" key="2">
    <source>
        <dbReference type="ARBA" id="ARBA00022448"/>
    </source>
</evidence>
<dbReference type="Gene3D" id="1.20.1250.20">
    <property type="entry name" value="MFS general substrate transporter like domains"/>
    <property type="match status" value="1"/>
</dbReference>
<reference evidence="8 9" key="1">
    <citation type="submission" date="2024-01" db="EMBL/GenBank/DDBJ databases">
        <title>The complete chloroplast genome sequence of Lithospermum erythrorhizon: insights into the phylogenetic relationship among Boraginaceae species and the maternal lineages of purple gromwells.</title>
        <authorList>
            <person name="Okada T."/>
            <person name="Watanabe K."/>
        </authorList>
    </citation>
    <scope>NUCLEOTIDE SEQUENCE [LARGE SCALE GENOMIC DNA]</scope>
</reference>
<dbReference type="SUPFAM" id="SSF103473">
    <property type="entry name" value="MFS general substrate transporter"/>
    <property type="match status" value="1"/>
</dbReference>
<keyword evidence="2" id="KW-0813">Transport</keyword>
<feature type="transmembrane region" description="Helical" evidence="7">
    <location>
        <begin position="84"/>
        <end position="102"/>
    </location>
</feature>
<dbReference type="AlphaFoldDB" id="A0AAV3QJ96"/>
<dbReference type="GO" id="GO:0016020">
    <property type="term" value="C:membrane"/>
    <property type="evidence" value="ECO:0007669"/>
    <property type="project" value="UniProtKB-SubCell"/>
</dbReference>
<evidence type="ECO:0000256" key="5">
    <source>
        <dbReference type="ARBA" id="ARBA00023136"/>
    </source>
</evidence>
<accession>A0AAV3QJ96</accession>
<evidence type="ECO:0000256" key="3">
    <source>
        <dbReference type="ARBA" id="ARBA00022692"/>
    </source>
</evidence>
<evidence type="ECO:0000256" key="1">
    <source>
        <dbReference type="ARBA" id="ARBA00004141"/>
    </source>
</evidence>
<keyword evidence="9" id="KW-1185">Reference proteome</keyword>
<organism evidence="8 9">
    <name type="scientific">Lithospermum erythrorhizon</name>
    <name type="common">Purple gromwell</name>
    <name type="synonym">Lithospermum officinale var. erythrorhizon</name>
    <dbReference type="NCBI Taxonomy" id="34254"/>
    <lineage>
        <taxon>Eukaryota</taxon>
        <taxon>Viridiplantae</taxon>
        <taxon>Streptophyta</taxon>
        <taxon>Embryophyta</taxon>
        <taxon>Tracheophyta</taxon>
        <taxon>Spermatophyta</taxon>
        <taxon>Magnoliopsida</taxon>
        <taxon>eudicotyledons</taxon>
        <taxon>Gunneridae</taxon>
        <taxon>Pentapetalae</taxon>
        <taxon>asterids</taxon>
        <taxon>lamiids</taxon>
        <taxon>Boraginales</taxon>
        <taxon>Boraginaceae</taxon>
        <taxon>Boraginoideae</taxon>
        <taxon>Lithospermeae</taxon>
        <taxon>Lithospermum</taxon>
    </lineage>
</organism>
<feature type="transmembrane region" description="Helical" evidence="7">
    <location>
        <begin position="50"/>
        <end position="72"/>
    </location>
</feature>
<proteinExistence type="inferred from homology"/>
<dbReference type="EMBL" id="BAABME010021452">
    <property type="protein sequence ID" value="GAA0163336.1"/>
    <property type="molecule type" value="Genomic_DNA"/>
</dbReference>
<feature type="transmembrane region" description="Helical" evidence="7">
    <location>
        <begin position="12"/>
        <end position="30"/>
    </location>
</feature>
<name>A0AAV3QJ96_LITER</name>
<dbReference type="PANTHER" id="PTHR23504:SF1">
    <property type="entry name" value="GH21943P-RELATED"/>
    <property type="match status" value="1"/>
</dbReference>
<evidence type="ECO:0000256" key="7">
    <source>
        <dbReference type="SAM" id="Phobius"/>
    </source>
</evidence>
<dbReference type="PANTHER" id="PTHR23504">
    <property type="entry name" value="MAJOR FACILITATOR SUPERFAMILY DOMAIN-CONTAINING PROTEIN 10"/>
    <property type="match status" value="1"/>
</dbReference>
<dbReference type="Proteomes" id="UP001454036">
    <property type="component" value="Unassembled WGS sequence"/>
</dbReference>
<keyword evidence="4 7" id="KW-1133">Transmembrane helix</keyword>
<keyword evidence="5 7" id="KW-0472">Membrane</keyword>